<dbReference type="InterPro" id="IPR008978">
    <property type="entry name" value="HSP20-like_chaperone"/>
</dbReference>
<dbReference type="Proteomes" id="UP000284416">
    <property type="component" value="Unassembled WGS sequence"/>
</dbReference>
<name>A0A417YTF3_9BACI</name>
<gene>
    <name evidence="1" type="ORF">D1B31_12355</name>
</gene>
<protein>
    <recommendedName>
        <fullName evidence="3">Hsp20/alpha crystallin family protein</fullName>
    </recommendedName>
</protein>
<dbReference type="OrthoDB" id="2905328at2"/>
<dbReference type="CDD" id="cd00298">
    <property type="entry name" value="ACD_sHsps_p23-like"/>
    <property type="match status" value="1"/>
</dbReference>
<keyword evidence="2" id="KW-1185">Reference proteome</keyword>
<evidence type="ECO:0000313" key="2">
    <source>
        <dbReference type="Proteomes" id="UP000284416"/>
    </source>
</evidence>
<dbReference type="EMBL" id="QWEG01000007">
    <property type="protein sequence ID" value="RHW40337.1"/>
    <property type="molecule type" value="Genomic_DNA"/>
</dbReference>
<evidence type="ECO:0000313" key="1">
    <source>
        <dbReference type="EMBL" id="RHW40337.1"/>
    </source>
</evidence>
<evidence type="ECO:0008006" key="3">
    <source>
        <dbReference type="Google" id="ProtNLM"/>
    </source>
</evidence>
<comment type="caution">
    <text evidence="1">The sequence shown here is derived from an EMBL/GenBank/DDBJ whole genome shotgun (WGS) entry which is preliminary data.</text>
</comment>
<dbReference type="SUPFAM" id="SSF49764">
    <property type="entry name" value="HSP20-like chaperones"/>
    <property type="match status" value="1"/>
</dbReference>
<dbReference type="RefSeq" id="WP_118921099.1">
    <property type="nucleotide sequence ID" value="NZ_QWEG01000007.1"/>
</dbReference>
<organism evidence="1 2">
    <name type="scientific">Neobacillus notoginsengisoli</name>
    <dbReference type="NCBI Taxonomy" id="1578198"/>
    <lineage>
        <taxon>Bacteria</taxon>
        <taxon>Bacillati</taxon>
        <taxon>Bacillota</taxon>
        <taxon>Bacilli</taxon>
        <taxon>Bacillales</taxon>
        <taxon>Bacillaceae</taxon>
        <taxon>Neobacillus</taxon>
    </lineage>
</organism>
<sequence length="156" mass="17980">MLPFPFSKGGLPKWLDQSYFNNDIQKFVQDLVERSISSSMKHADLVEKTAAVDIEEEPELKVNESMDVKTFESHDHVYVKIYIKDPAVLSNLKIYHNSNQLLIEGMPNPEARHVITLPSIVKMKESVSEYRDSYLQIKMKKRTDPQFTEVAVPPVE</sequence>
<dbReference type="AlphaFoldDB" id="A0A417YTF3"/>
<accession>A0A417YTF3</accession>
<proteinExistence type="predicted"/>
<reference evidence="1 2" key="1">
    <citation type="journal article" date="2017" name="Int. J. Syst. Evol. Microbiol.">
        <title>Bacillus notoginsengisoli sp. nov., a novel bacterium isolated from the rhizosphere of Panax notoginseng.</title>
        <authorList>
            <person name="Zhang M.Y."/>
            <person name="Cheng J."/>
            <person name="Cai Y."/>
            <person name="Zhang T.Y."/>
            <person name="Wu Y.Y."/>
            <person name="Manikprabhu D."/>
            <person name="Li W.J."/>
            <person name="Zhang Y.X."/>
        </authorList>
    </citation>
    <scope>NUCLEOTIDE SEQUENCE [LARGE SCALE GENOMIC DNA]</scope>
    <source>
        <strain evidence="1 2">JCM 30743</strain>
    </source>
</reference>